<feature type="zinc finger region" description="C4-type" evidence="18">
    <location>
        <begin position="738"/>
        <end position="764"/>
    </location>
</feature>
<dbReference type="PANTHER" id="PTHR43152:SF3">
    <property type="entry name" value="UVRABC SYSTEM PROTEIN A"/>
    <property type="match status" value="1"/>
</dbReference>
<dbReference type="InterPro" id="IPR017871">
    <property type="entry name" value="ABC_transporter-like_CS"/>
</dbReference>
<evidence type="ECO:0000256" key="4">
    <source>
        <dbReference type="ARBA" id="ARBA00022737"/>
    </source>
</evidence>
<keyword evidence="3 18" id="KW-0479">Metal-binding</keyword>
<feature type="domain" description="ABC transporter" evidence="19">
    <location>
        <begin position="240"/>
        <end position="592"/>
    </location>
</feature>
<evidence type="ECO:0000256" key="3">
    <source>
        <dbReference type="ARBA" id="ARBA00022723"/>
    </source>
</evidence>
<evidence type="ECO:0000256" key="18">
    <source>
        <dbReference type="HAMAP-Rule" id="MF_00205"/>
    </source>
</evidence>
<evidence type="ECO:0000256" key="12">
    <source>
        <dbReference type="ARBA" id="ARBA00023125"/>
    </source>
</evidence>
<dbReference type="GO" id="GO:0006289">
    <property type="term" value="P:nucleotide-excision repair"/>
    <property type="evidence" value="ECO:0007669"/>
    <property type="project" value="UniProtKB-UniRule"/>
</dbReference>
<keyword evidence="9 18" id="KW-0862">Zinc</keyword>
<keyword evidence="13 18" id="KW-0234">DNA repair</keyword>
<evidence type="ECO:0000256" key="7">
    <source>
        <dbReference type="ARBA" id="ARBA00022769"/>
    </source>
</evidence>
<dbReference type="InterPro" id="IPR027417">
    <property type="entry name" value="P-loop_NTPase"/>
</dbReference>
<evidence type="ECO:0000256" key="9">
    <source>
        <dbReference type="ARBA" id="ARBA00022833"/>
    </source>
</evidence>
<proteinExistence type="inferred from homology"/>
<evidence type="ECO:0000313" key="20">
    <source>
        <dbReference type="EMBL" id="SEG67955.1"/>
    </source>
</evidence>
<evidence type="ECO:0000256" key="5">
    <source>
        <dbReference type="ARBA" id="ARBA00022741"/>
    </source>
</evidence>
<dbReference type="InterPro" id="IPR041552">
    <property type="entry name" value="UvrA_DNA-bd"/>
</dbReference>
<evidence type="ECO:0000256" key="14">
    <source>
        <dbReference type="ARBA" id="ARBA00023236"/>
    </source>
</evidence>
<feature type="domain" description="ABC transporter" evidence="19">
    <location>
        <begin position="606"/>
        <end position="935"/>
    </location>
</feature>
<reference evidence="20 21" key="1">
    <citation type="submission" date="2016-10" db="EMBL/GenBank/DDBJ databases">
        <authorList>
            <person name="Varghese N."/>
            <person name="Submissions S."/>
        </authorList>
    </citation>
    <scope>NUCLEOTIDE SEQUENCE [LARGE SCALE GENOMIC DNA]</scope>
    <source>
        <strain evidence="20 21">CECT 8317</strain>
    </source>
</reference>
<keyword evidence="10 18" id="KW-0067">ATP-binding</keyword>
<protein>
    <recommendedName>
        <fullName evidence="16 18">UvrABC system protein A</fullName>
        <shortName evidence="18">UvrA protein</shortName>
    </recommendedName>
    <alternativeName>
        <fullName evidence="17 18">Excinuclease ABC subunit A</fullName>
    </alternativeName>
</protein>
<dbReference type="CDD" id="cd03270">
    <property type="entry name" value="ABC_UvrA_I"/>
    <property type="match status" value="1"/>
</dbReference>
<dbReference type="Gene3D" id="1.10.8.280">
    <property type="entry name" value="ABC transporter ATPase domain-like"/>
    <property type="match status" value="1"/>
</dbReference>
<keyword evidence="5 18" id="KW-0547">Nucleotide-binding</keyword>
<dbReference type="InterPro" id="IPR003439">
    <property type="entry name" value="ABC_transporter-like_ATP-bd"/>
</dbReference>
<dbReference type="GO" id="GO:0016887">
    <property type="term" value="F:ATP hydrolysis activity"/>
    <property type="evidence" value="ECO:0007669"/>
    <property type="project" value="InterPro"/>
</dbReference>
<dbReference type="GO" id="GO:0009380">
    <property type="term" value="C:excinuclease repair complex"/>
    <property type="evidence" value="ECO:0007669"/>
    <property type="project" value="InterPro"/>
</dbReference>
<comment type="subunit">
    <text evidence="18">Forms a heterotetramer with UvrB during the search for lesions.</text>
</comment>
<evidence type="ECO:0000256" key="16">
    <source>
        <dbReference type="ARBA" id="ARBA00039316"/>
    </source>
</evidence>
<comment type="caution">
    <text evidence="20">The sequence shown here is derived from an EMBL/GenBank/DDBJ whole genome shotgun (WGS) entry which is preliminary data.</text>
</comment>
<dbReference type="GO" id="GO:0009381">
    <property type="term" value="F:excinuclease ABC activity"/>
    <property type="evidence" value="ECO:0007669"/>
    <property type="project" value="UniProtKB-UniRule"/>
</dbReference>
<dbReference type="NCBIfam" id="TIGR00630">
    <property type="entry name" value="uvra"/>
    <property type="match status" value="1"/>
</dbReference>
<evidence type="ECO:0000256" key="11">
    <source>
        <dbReference type="ARBA" id="ARBA00022881"/>
    </source>
</evidence>
<keyword evidence="2 18" id="KW-0963">Cytoplasm</keyword>
<evidence type="ECO:0000256" key="15">
    <source>
        <dbReference type="ARBA" id="ARBA00038000"/>
    </source>
</evidence>
<dbReference type="Gene3D" id="3.40.50.300">
    <property type="entry name" value="P-loop containing nucleotide triphosphate hydrolases"/>
    <property type="match status" value="2"/>
</dbReference>
<dbReference type="Pfam" id="PF17760">
    <property type="entry name" value="UvrA_inter"/>
    <property type="match status" value="1"/>
</dbReference>
<dbReference type="Gene3D" id="3.30.1490.20">
    <property type="entry name" value="ATP-grasp fold, A domain"/>
    <property type="match status" value="1"/>
</dbReference>
<sequence length="943" mass="104201">MDTIQIRGARTHNLKNVDLDLPRDKLIVITGLSGSGKSSLAFDTLYAEGQRRYVESLSAYARQFLSMMEKPDVDHIEGLSPAISIEQKSTSHNPRSTVGTITEIYDYLRLLFARVGTPMCPDHNLPLAAQTISQMVDQVLAMPEGSKLMLLAPVMRERKGEHLALIEELRAQGFVRARIDGRIHELDEAPTLDKKRKHTIEVVVDRFKVRADLQQRLAESFETAISLADGIAIIAPMDGEEGEEVTFSARFACPECGHSISELEPRLFSFNNPAGACPGCDGLGVKQFFDARRLVNGELTLAEGAIRGWDRRNVYYFQMLSSLAEHYGIDLDQPFEKLQEPHRKLILSGTGKDNVPFRYLNDRGDVVRREHPFEGILPNLERRYRETESQSVREELTKYLSTQPCPDCHGTRLRREARHVMIDGRNLPGVTTLPVGSAAEYFEQLTLEGSRGEIAEKILKEIRARLMFLVNVGLDYLTLDRSADTLSGGEAQRIRLASQIGAGLVGVMYILDEPSIGLHQRDNERLLATLVHLRDLGNTVIVVEHDEDAIRLADYVVDIGPGAGVHGGQVVSKGTPQQVMDDPASLTGKYLSGKVKIAVPAERTPLRKDWLRLKGACGNNLQKVTLEIPVGLLTCVTGVSGSGKSTLINNTLFPITATALNGATTLETAPYDSFDGLQHLDKVVDIDQSPIGRTPRSNPATYTGLFTPIRDLFAGTQEARSRGYKAGRFSFNVKGGRCEACQGDGLIKVEMHFLPDIYVPCDVCKSKRYNRETLEIKYKGKSIHEVLEMTIEEAREFFDAVPAIARKLQTLIDVGLSYIRLGQSATTLSGGEAQRVKLARELSKRDTGKTLYILDEPTTGLHFADIQQLLDVLHRLRDHGNTVVVIEHNLDVIKTADWIVDLGPEGGSRGGQIIAAGTPEQVAAEPASHTGRFLGPLLERDRA</sequence>
<dbReference type="PROSITE" id="PS50893">
    <property type="entry name" value="ABC_TRANSPORTER_2"/>
    <property type="match status" value="2"/>
</dbReference>
<dbReference type="AlphaFoldDB" id="A0AAQ1JRA1"/>
<evidence type="ECO:0000256" key="8">
    <source>
        <dbReference type="ARBA" id="ARBA00022771"/>
    </source>
</evidence>
<dbReference type="FunFam" id="1.10.8.280:FF:000001">
    <property type="entry name" value="UvrABC system protein A"/>
    <property type="match status" value="1"/>
</dbReference>
<evidence type="ECO:0000313" key="21">
    <source>
        <dbReference type="Proteomes" id="UP000243518"/>
    </source>
</evidence>
<keyword evidence="7 18" id="KW-0228">DNA excision</keyword>
<evidence type="ECO:0000256" key="6">
    <source>
        <dbReference type="ARBA" id="ARBA00022763"/>
    </source>
</evidence>
<evidence type="ECO:0000259" key="19">
    <source>
        <dbReference type="PROSITE" id="PS50893"/>
    </source>
</evidence>
<dbReference type="GO" id="GO:0008270">
    <property type="term" value="F:zinc ion binding"/>
    <property type="evidence" value="ECO:0007669"/>
    <property type="project" value="UniProtKB-UniRule"/>
</dbReference>
<dbReference type="Proteomes" id="UP000243518">
    <property type="component" value="Unassembled WGS sequence"/>
</dbReference>
<dbReference type="RefSeq" id="WP_088277385.1">
    <property type="nucleotide sequence ID" value="NZ_FNVE01000015.1"/>
</dbReference>
<comment type="similarity">
    <text evidence="15 18">Belongs to the ABC transporter superfamily. UvrA family.</text>
</comment>
<dbReference type="FunFam" id="3.30.190.20:FF:000003">
    <property type="entry name" value="UvrABC system protein A"/>
    <property type="match status" value="1"/>
</dbReference>
<feature type="zinc finger region" description="C4-type" evidence="18">
    <location>
        <begin position="253"/>
        <end position="280"/>
    </location>
</feature>
<keyword evidence="14 18" id="KW-0742">SOS response</keyword>
<accession>A0AAQ1JRA1</accession>
<gene>
    <name evidence="18" type="primary">uvrA</name>
    <name evidence="20" type="ORF">SAMN05216586_11531</name>
</gene>
<dbReference type="HAMAP" id="MF_00205">
    <property type="entry name" value="UvrA"/>
    <property type="match status" value="1"/>
</dbReference>
<keyword evidence="21" id="KW-1185">Reference proteome</keyword>
<dbReference type="InterPro" id="IPR013815">
    <property type="entry name" value="ATP_grasp_subdomain_1"/>
</dbReference>
<evidence type="ECO:0000256" key="13">
    <source>
        <dbReference type="ARBA" id="ARBA00023204"/>
    </source>
</evidence>
<dbReference type="PROSITE" id="PS00211">
    <property type="entry name" value="ABC_TRANSPORTER_1"/>
    <property type="match status" value="2"/>
</dbReference>
<evidence type="ECO:0000256" key="2">
    <source>
        <dbReference type="ARBA" id="ARBA00022490"/>
    </source>
</evidence>
<keyword evidence="4 18" id="KW-0677">Repeat</keyword>
<dbReference type="GO" id="GO:0003677">
    <property type="term" value="F:DNA binding"/>
    <property type="evidence" value="ECO:0007669"/>
    <property type="project" value="UniProtKB-UniRule"/>
</dbReference>
<dbReference type="NCBIfam" id="NF001503">
    <property type="entry name" value="PRK00349.1"/>
    <property type="match status" value="1"/>
</dbReference>
<keyword evidence="6 18" id="KW-0227">DNA damage</keyword>
<dbReference type="Pfam" id="PF00005">
    <property type="entry name" value="ABC_tran"/>
    <property type="match status" value="1"/>
</dbReference>
<keyword evidence="12 18" id="KW-0238">DNA-binding</keyword>
<dbReference type="InterPro" id="IPR041102">
    <property type="entry name" value="UvrA_inter"/>
</dbReference>
<evidence type="ECO:0000256" key="1">
    <source>
        <dbReference type="ARBA" id="ARBA00004496"/>
    </source>
</evidence>
<dbReference type="SUPFAM" id="SSF52540">
    <property type="entry name" value="P-loop containing nucleoside triphosphate hydrolases"/>
    <property type="match status" value="2"/>
</dbReference>
<dbReference type="GO" id="GO:0009432">
    <property type="term" value="P:SOS response"/>
    <property type="evidence" value="ECO:0007669"/>
    <property type="project" value="UniProtKB-UniRule"/>
</dbReference>
<feature type="binding site" evidence="18">
    <location>
        <begin position="638"/>
        <end position="645"/>
    </location>
    <ligand>
        <name>ATP</name>
        <dbReference type="ChEBI" id="CHEBI:30616"/>
    </ligand>
</feature>
<dbReference type="GO" id="GO:0005524">
    <property type="term" value="F:ATP binding"/>
    <property type="evidence" value="ECO:0007669"/>
    <property type="project" value="UniProtKB-UniRule"/>
</dbReference>
<dbReference type="PANTHER" id="PTHR43152">
    <property type="entry name" value="UVRABC SYSTEM PROTEIN A"/>
    <property type="match status" value="1"/>
</dbReference>
<keyword evidence="8 18" id="KW-0863">Zinc-finger</keyword>
<name>A0AAQ1JRA1_9GAMM</name>
<dbReference type="GO" id="GO:0005737">
    <property type="term" value="C:cytoplasm"/>
    <property type="evidence" value="ECO:0007669"/>
    <property type="project" value="UniProtKB-SubCell"/>
</dbReference>
<evidence type="ECO:0000256" key="10">
    <source>
        <dbReference type="ARBA" id="ARBA00022840"/>
    </source>
</evidence>
<feature type="binding site" evidence="18">
    <location>
        <begin position="31"/>
        <end position="38"/>
    </location>
    <ligand>
        <name>ATP</name>
        <dbReference type="ChEBI" id="CHEBI:30616"/>
    </ligand>
</feature>
<keyword evidence="11 18" id="KW-0267">Excision nuclease</keyword>
<dbReference type="FunFam" id="1.20.1580.10:FF:000002">
    <property type="entry name" value="UvrABC system protein A"/>
    <property type="match status" value="1"/>
</dbReference>
<dbReference type="Gene3D" id="1.20.1580.10">
    <property type="entry name" value="ABC transporter ATPase like domain"/>
    <property type="match status" value="2"/>
</dbReference>
<comment type="function">
    <text evidence="18">The UvrABC repair system catalyzes the recognition and processing of DNA lesions. UvrA is an ATPase and a DNA-binding protein. A damage recognition complex composed of 2 UvrA and 2 UvrB subunits scans DNA for abnormalities. When the presence of a lesion has been verified by UvrB, the UvrA molecules dissociate.</text>
</comment>
<dbReference type="CDD" id="cd03271">
    <property type="entry name" value="ABC_UvrA_II"/>
    <property type="match status" value="1"/>
</dbReference>
<dbReference type="InterPro" id="IPR004602">
    <property type="entry name" value="UvrA"/>
</dbReference>
<dbReference type="EMBL" id="FNVE01000015">
    <property type="protein sequence ID" value="SEG67955.1"/>
    <property type="molecule type" value="Genomic_DNA"/>
</dbReference>
<evidence type="ECO:0000256" key="17">
    <source>
        <dbReference type="ARBA" id="ARBA00042156"/>
    </source>
</evidence>
<dbReference type="Pfam" id="PF17755">
    <property type="entry name" value="UvrA_DNA-bind"/>
    <property type="match status" value="1"/>
</dbReference>
<comment type="subcellular location">
    <subcellularLocation>
        <location evidence="1 18">Cytoplasm</location>
    </subcellularLocation>
</comment>
<organism evidence="20 21">
    <name type="scientific">Halopseudomonas aestusnigri</name>
    <dbReference type="NCBI Taxonomy" id="857252"/>
    <lineage>
        <taxon>Bacteria</taxon>
        <taxon>Pseudomonadati</taxon>
        <taxon>Pseudomonadota</taxon>
        <taxon>Gammaproteobacteria</taxon>
        <taxon>Pseudomonadales</taxon>
        <taxon>Pseudomonadaceae</taxon>
        <taxon>Halopseudomonas</taxon>
    </lineage>
</organism>